<dbReference type="Pfam" id="PF05960">
    <property type="entry name" value="DUF885"/>
    <property type="match status" value="1"/>
</dbReference>
<keyword evidence="1" id="KW-0812">Transmembrane</keyword>
<evidence type="ECO:0000256" key="1">
    <source>
        <dbReference type="SAM" id="Phobius"/>
    </source>
</evidence>
<keyword evidence="1" id="KW-0472">Membrane</keyword>
<dbReference type="PANTHER" id="PTHR33361:SF2">
    <property type="entry name" value="DUF885 DOMAIN-CONTAINING PROTEIN"/>
    <property type="match status" value="1"/>
</dbReference>
<keyword evidence="3" id="KW-1185">Reference proteome</keyword>
<gene>
    <name evidence="2" type="ORF">MJO52_14010</name>
</gene>
<name>A0ABY4VCQ6_9GAMM</name>
<protein>
    <submittedName>
        <fullName evidence="2">DUF885 domain-containing protein</fullName>
    </submittedName>
</protein>
<proteinExistence type="predicted"/>
<dbReference type="PANTHER" id="PTHR33361">
    <property type="entry name" value="GLR0591 PROTEIN"/>
    <property type="match status" value="1"/>
</dbReference>
<dbReference type="InterPro" id="IPR010281">
    <property type="entry name" value="DUF885"/>
</dbReference>
<dbReference type="Proteomes" id="UP001055658">
    <property type="component" value="Chromosome"/>
</dbReference>
<keyword evidence="1" id="KW-1133">Transmembrane helix</keyword>
<dbReference type="RefSeq" id="WP_252082344.1">
    <property type="nucleotide sequence ID" value="NZ_CP092418.1"/>
</dbReference>
<organism evidence="2 3">
    <name type="scientific">Microbulbifer variabilis</name>
    <dbReference type="NCBI Taxonomy" id="266805"/>
    <lineage>
        <taxon>Bacteria</taxon>
        <taxon>Pseudomonadati</taxon>
        <taxon>Pseudomonadota</taxon>
        <taxon>Gammaproteobacteria</taxon>
        <taxon>Cellvibrionales</taxon>
        <taxon>Microbulbiferaceae</taxon>
        <taxon>Microbulbifer</taxon>
    </lineage>
</organism>
<evidence type="ECO:0000313" key="2">
    <source>
        <dbReference type="EMBL" id="USD20192.1"/>
    </source>
</evidence>
<sequence length="605" mass="69882">MIKTTAKWVGGILLLGMVAISVFAVNAIYFKPWSINVYFERAFIKIQSTSPETLSIFRILERFGIDGHNAHLDDVSEKMKQHEIQIVKDELSTLRSYDRSSLNDRQAISYDILEYYLESLVEGERWRHHNYPLNQMFGVQNTLPEFLVELHQINNVKEANYYLSRLSEVDRKFSQVLDGLKIREQKKILPPRFVIDRVLSEMQGFINVPAHENILYTSLENRLDTLEALPDQERTRILDRGKILIETDVYPAYASLIAYYQELQYKVSENNGVWALPEGDEFYAYQIRIHTTTNLTPDELHNTGLMEVERIEDEMKQIFASVGLDTGSINTRFSAINNDPRFLYENSDMGREQIIKDYQLIIDEINAGIDDYFNIKPTAGVEVKRIAEFKEQGAPKAYYMPPAIDGSRGGVFYVNLRDVHETKKFTMRTLAYHEAIPGHHFQGAIAKDLEGLPTFLKAVSNTAYADGWALYTEKLAKEIGFQDDPYDDLGRLQDEMLRAVRLVVDTGIHHKRWSREEAIEYMVKTTGFPRTEVTTEVERYFVMPGQAVAYKTGMLKILELRERARQKLGSKFDIREFHDVVLTNGAVPLMVLEQLVDRWIATKKV</sequence>
<feature type="transmembrane region" description="Helical" evidence="1">
    <location>
        <begin position="12"/>
        <end position="30"/>
    </location>
</feature>
<dbReference type="EMBL" id="CP092418">
    <property type="protein sequence ID" value="USD20192.1"/>
    <property type="molecule type" value="Genomic_DNA"/>
</dbReference>
<reference evidence="2" key="1">
    <citation type="submission" date="2022-02" db="EMBL/GenBank/DDBJ databases">
        <title>Coral-associated bacteria.</title>
        <authorList>
            <person name="Tang K."/>
            <person name="Wang X."/>
        </authorList>
    </citation>
    <scope>NUCLEOTIDE SEQUENCE</scope>
    <source>
        <strain evidence="2">SCSIO 43006</strain>
    </source>
</reference>
<evidence type="ECO:0000313" key="3">
    <source>
        <dbReference type="Proteomes" id="UP001055658"/>
    </source>
</evidence>
<accession>A0ABY4VCQ6</accession>